<protein>
    <submittedName>
        <fullName evidence="1">Uncharacterized protein</fullName>
    </submittedName>
</protein>
<keyword evidence="2" id="KW-1185">Reference proteome</keyword>
<sequence>MNDGQTNKHGTTGVSPVGDASNDGMLVSDPESLPELATSETPYSIWSTWHKRAIVLCASLTAFFSPLTAQIYLPALPAMADDLGVSDSKMTLTITTYMIFQGIVPMFVGSLADSGGRRPAYLVCFVVYIAANIALALAPNFEALLGIRCVQSTGSAPTVALCQAVVADIATSAERGSYIGYTIIPAVLAPSLGPVLGGVLSQELGWRSIFWFLAIFAGTTCILIALFFPETCRPIVGDGSISPPLWDRTLPQLLTLRGGRVAKGQGDTAVESSQPGREPFKFKPPNVLGSLMMLLELETGILLLTSSLVFAGFYALAAAMPSQLTKEYGLTEIQVGLMYLPHAAGSVVAAGIVGPAINRNYKRHCDSLGISCDRTRQQDLSNFPIEQARLQVAIPLVTLGGASLLAWGWSLQASAHIAVPCVMLFVLGIGMIGFSNATNALLIDLHPGRAGTAAAANNLSRCLVGAGASAVVVPAIDGIGIGWTFTIAGALYVVCIPALLLCMARGPKWREQLRVKNERKAEKKRKAKGII</sequence>
<evidence type="ECO:0000313" key="2">
    <source>
        <dbReference type="Proteomes" id="UP001163324"/>
    </source>
</evidence>
<comment type="caution">
    <text evidence="1">The sequence shown here is derived from an EMBL/GenBank/DDBJ whole genome shotgun (WGS) entry which is preliminary data.</text>
</comment>
<evidence type="ECO:0000313" key="1">
    <source>
        <dbReference type="EMBL" id="KAI9901041.1"/>
    </source>
</evidence>
<organism evidence="1 2">
    <name type="scientific">Trichothecium roseum</name>
    <dbReference type="NCBI Taxonomy" id="47278"/>
    <lineage>
        <taxon>Eukaryota</taxon>
        <taxon>Fungi</taxon>
        <taxon>Dikarya</taxon>
        <taxon>Ascomycota</taxon>
        <taxon>Pezizomycotina</taxon>
        <taxon>Sordariomycetes</taxon>
        <taxon>Hypocreomycetidae</taxon>
        <taxon>Hypocreales</taxon>
        <taxon>Hypocreales incertae sedis</taxon>
        <taxon>Trichothecium</taxon>
    </lineage>
</organism>
<dbReference type="Proteomes" id="UP001163324">
    <property type="component" value="Chromosome 3"/>
</dbReference>
<reference evidence="1" key="1">
    <citation type="submission" date="2022-10" db="EMBL/GenBank/DDBJ databases">
        <title>Complete Genome of Trichothecium roseum strain YXFP-22015, a Plant Pathogen Isolated from Citrus.</title>
        <authorList>
            <person name="Wang Y."/>
            <person name="Zhu L."/>
        </authorList>
    </citation>
    <scope>NUCLEOTIDE SEQUENCE</scope>
    <source>
        <strain evidence="1">YXFP-22015</strain>
    </source>
</reference>
<name>A0ACC0V546_9HYPO</name>
<accession>A0ACC0V546</accession>
<gene>
    <name evidence="1" type="ORF">N3K66_002858</name>
</gene>
<proteinExistence type="predicted"/>
<dbReference type="EMBL" id="CM047942">
    <property type="protein sequence ID" value="KAI9901041.1"/>
    <property type="molecule type" value="Genomic_DNA"/>
</dbReference>